<dbReference type="EMBL" id="CM046388">
    <property type="protein sequence ID" value="KAI8573862.1"/>
    <property type="molecule type" value="Genomic_DNA"/>
</dbReference>
<protein>
    <submittedName>
        <fullName evidence="1">Uncharacterized protein</fullName>
    </submittedName>
</protein>
<evidence type="ECO:0000313" key="2">
    <source>
        <dbReference type="Proteomes" id="UP001062846"/>
    </source>
</evidence>
<proteinExistence type="predicted"/>
<dbReference type="Proteomes" id="UP001062846">
    <property type="component" value="Chromosome 1"/>
</dbReference>
<keyword evidence="2" id="KW-1185">Reference proteome</keyword>
<organism evidence="1 2">
    <name type="scientific">Rhododendron molle</name>
    <name type="common">Chinese azalea</name>
    <name type="synonym">Azalea mollis</name>
    <dbReference type="NCBI Taxonomy" id="49168"/>
    <lineage>
        <taxon>Eukaryota</taxon>
        <taxon>Viridiplantae</taxon>
        <taxon>Streptophyta</taxon>
        <taxon>Embryophyta</taxon>
        <taxon>Tracheophyta</taxon>
        <taxon>Spermatophyta</taxon>
        <taxon>Magnoliopsida</taxon>
        <taxon>eudicotyledons</taxon>
        <taxon>Gunneridae</taxon>
        <taxon>Pentapetalae</taxon>
        <taxon>asterids</taxon>
        <taxon>Ericales</taxon>
        <taxon>Ericaceae</taxon>
        <taxon>Ericoideae</taxon>
        <taxon>Rhodoreae</taxon>
        <taxon>Rhododendron</taxon>
    </lineage>
</organism>
<accession>A0ACC0Q721</accession>
<gene>
    <name evidence="1" type="ORF">RHMOL_Rhmol01G0308500</name>
</gene>
<reference evidence="1" key="1">
    <citation type="submission" date="2022-02" db="EMBL/GenBank/DDBJ databases">
        <title>Plant Genome Project.</title>
        <authorList>
            <person name="Zhang R.-G."/>
        </authorList>
    </citation>
    <scope>NUCLEOTIDE SEQUENCE</scope>
    <source>
        <strain evidence="1">AT1</strain>
    </source>
</reference>
<evidence type="ECO:0000313" key="1">
    <source>
        <dbReference type="EMBL" id="KAI8573862.1"/>
    </source>
</evidence>
<comment type="caution">
    <text evidence="1">The sequence shown here is derived from an EMBL/GenBank/DDBJ whole genome shotgun (WGS) entry which is preliminary data.</text>
</comment>
<name>A0ACC0Q721_RHOML</name>
<sequence>MCRGYMSPEYAMGGIFSEKSDVFSFGVLLLEIVSSKKNNNFHHNEAHTSLLGHAWDLWNEGRAMDFVDQVLADSCSLQQVTRCLHIGLLCVQDHAADRPTMSTVVLMLSSEIDLSTAETAYFYFPKLGRII</sequence>